<accession>A0A0D2AAN1</accession>
<feature type="compositionally biased region" description="Basic and acidic residues" evidence="4">
    <location>
        <begin position="331"/>
        <end position="342"/>
    </location>
</feature>
<keyword evidence="2" id="KW-0433">Leucine-rich repeat</keyword>
<gene>
    <name evidence="5" type="ORF">PV09_05390</name>
</gene>
<feature type="compositionally biased region" description="Basic and acidic residues" evidence="4">
    <location>
        <begin position="274"/>
        <end position="283"/>
    </location>
</feature>
<evidence type="ECO:0000313" key="6">
    <source>
        <dbReference type="Proteomes" id="UP000053259"/>
    </source>
</evidence>
<dbReference type="GO" id="GO:0005829">
    <property type="term" value="C:cytosol"/>
    <property type="evidence" value="ECO:0007669"/>
    <property type="project" value="TreeGrafter"/>
</dbReference>
<dbReference type="OrthoDB" id="8436363at2759"/>
<feature type="region of interest" description="Disordered" evidence="4">
    <location>
        <begin position="92"/>
        <end position="205"/>
    </location>
</feature>
<dbReference type="Proteomes" id="UP000053259">
    <property type="component" value="Unassembled WGS sequence"/>
</dbReference>
<dbReference type="InterPro" id="IPR027038">
    <property type="entry name" value="RanGap"/>
</dbReference>
<evidence type="ECO:0000313" key="5">
    <source>
        <dbReference type="EMBL" id="KIW03640.1"/>
    </source>
</evidence>
<keyword evidence="6" id="KW-1185">Reference proteome</keyword>
<dbReference type="RefSeq" id="XP_016213509.1">
    <property type="nucleotide sequence ID" value="XM_016358890.1"/>
</dbReference>
<dbReference type="AlphaFoldDB" id="A0A0D2AAN1"/>
<feature type="region of interest" description="Disordered" evidence="4">
    <location>
        <begin position="216"/>
        <end position="235"/>
    </location>
</feature>
<sequence>MEDIHGVDVSWLHHSNRDKHIRLQSSISSSGQLLEPPPPSTDPASQRAHVERVQGNDLGTSPPIHIATTPLAINESLEPLAMPAPAVQLPQAIATPTPTPPKAVPPKRPSLIGRASGDKATSQISTDTAKGSSPRRMSWMSKLSSNLSSSQQSPNGAKRSQATPANSHTPVASAKPSAGHVNGAAPGSPKEEAEPSPPPLHKSGKESFFSNALRRLSSNTSIGTGRTIPNGGLCPRRVMNIDHNRPRCLLPELDQSKLRKVAFCVDVEIAGGPRYKDDAEQGDKRKKKKDAKLKERGEGEALKHPQAAAEEKDASGKEGGEFMGTLDDSNPEDKIKGDDEKSSKKKEKKKRNEEERKERKEQRRRKAEENGTLPVQIRRDSDENGVPVPPSQIPRPMDRPTTDPLRIYRRCCQLRETPVLKRITEQLGNPTVCHIDSPGTVTCLDLTGSRLQFADVVTLSDWLAVVPVRKLILEDSDLTDEGIRVIMAGLLAAKTVDYFSRFKRKGDISNAGISEEKLGVVQKLSLKNNPKIGKEGWKHISLFIYMCSSLKALDVSMITFPPSVEAASGPDGNCRPSVSDPAEIFAKACSERLGGDTLEELIMAECSLTPSAIRKIVDGVTISGLKRLGVAGNRLDKEGMSHILRYIRSGCCQGIDLGSNDLRDHMADLADALRPESKLWALSLADCNLVPASLKPLFPAFLRLKDLRFLDLSHNHDLFSEHPSALGLLRKYLPQMTNLKRIHLMDVGMSPAQAIALAEVMPESPQLAHVNLLQNPQLSALASATDVATQEEACALYASLMMAARVSHSLISVDIDVPTSDNSEIVKALAKQVVAYCLRNMERFAAQLPENDSGPAQVVSLENGERGEPRIPEVLLHLIGNKNGQQEEHPEDPAPNEDYIVGGAGVVKALSYCLSEKASELRAASTPASGTVTPRTTSGVDIAASKAKEMSKDLLDSARKIRTKLHPAMLKEAKSGDDMAYRRLLFLDNTLQGMIQRFEQEYPDCRVTEEESPVMNSVADDAASSISSHSFTGPSSLGDSNLSSGTTLQGTDSDDEGGYIRISRRGSDISLASRAQAKEEGHVHRASQRVKSHILPAAGLEDAVTMSLTDPLREPEHLKILKAKLEAMSSDEWLELLRGQGWEYAAKSTIDKAEFLKNLEQTDPGELARIRDLLVKEGKMEPLSSAQLDSEAH</sequence>
<dbReference type="PANTHER" id="PTHR24113:SF12">
    <property type="entry name" value="RAN GTPASE-ACTIVATING PROTEIN 1"/>
    <property type="match status" value="1"/>
</dbReference>
<evidence type="ECO:0000256" key="1">
    <source>
        <dbReference type="ARBA" id="ARBA00022468"/>
    </source>
</evidence>
<dbReference type="InParanoid" id="A0A0D2AAN1"/>
<dbReference type="EMBL" id="KN847544">
    <property type="protein sequence ID" value="KIW03640.1"/>
    <property type="molecule type" value="Genomic_DNA"/>
</dbReference>
<feature type="compositionally biased region" description="Pro residues" evidence="4">
    <location>
        <begin position="97"/>
        <end position="108"/>
    </location>
</feature>
<name>A0A0D2AAN1_9PEZI</name>
<organism evidence="5 6">
    <name type="scientific">Verruconis gallopava</name>
    <dbReference type="NCBI Taxonomy" id="253628"/>
    <lineage>
        <taxon>Eukaryota</taxon>
        <taxon>Fungi</taxon>
        <taxon>Dikarya</taxon>
        <taxon>Ascomycota</taxon>
        <taxon>Pezizomycotina</taxon>
        <taxon>Dothideomycetes</taxon>
        <taxon>Pleosporomycetidae</taxon>
        <taxon>Venturiales</taxon>
        <taxon>Sympoventuriaceae</taxon>
        <taxon>Verruconis</taxon>
    </lineage>
</organism>
<feature type="region of interest" description="Disordered" evidence="4">
    <location>
        <begin position="273"/>
        <end position="402"/>
    </location>
</feature>
<evidence type="ECO:0000256" key="2">
    <source>
        <dbReference type="ARBA" id="ARBA00022614"/>
    </source>
</evidence>
<feature type="region of interest" description="Disordered" evidence="4">
    <location>
        <begin position="1009"/>
        <end position="1059"/>
    </location>
</feature>
<proteinExistence type="predicted"/>
<keyword evidence="3" id="KW-0677">Repeat</keyword>
<protein>
    <recommendedName>
        <fullName evidence="7">RNI-like protein</fullName>
    </recommendedName>
</protein>
<feature type="region of interest" description="Disordered" evidence="4">
    <location>
        <begin position="23"/>
        <end position="65"/>
    </location>
</feature>
<evidence type="ECO:0008006" key="7">
    <source>
        <dbReference type="Google" id="ProtNLM"/>
    </source>
</evidence>
<feature type="compositionally biased region" description="Polar residues" evidence="4">
    <location>
        <begin position="119"/>
        <end position="131"/>
    </location>
</feature>
<dbReference type="GO" id="GO:0031267">
    <property type="term" value="F:small GTPase binding"/>
    <property type="evidence" value="ECO:0007669"/>
    <property type="project" value="TreeGrafter"/>
</dbReference>
<dbReference type="GeneID" id="27313363"/>
<dbReference type="SUPFAM" id="SSF52047">
    <property type="entry name" value="RNI-like"/>
    <property type="match status" value="1"/>
</dbReference>
<feature type="compositionally biased region" description="Polar residues" evidence="4">
    <location>
        <begin position="1031"/>
        <end position="1051"/>
    </location>
</feature>
<reference evidence="5 6" key="1">
    <citation type="submission" date="2015-01" db="EMBL/GenBank/DDBJ databases">
        <title>The Genome Sequence of Ochroconis gallopava CBS43764.</title>
        <authorList>
            <consortium name="The Broad Institute Genomics Platform"/>
            <person name="Cuomo C."/>
            <person name="de Hoog S."/>
            <person name="Gorbushina A."/>
            <person name="Stielow B."/>
            <person name="Teixiera M."/>
            <person name="Abouelleil A."/>
            <person name="Chapman S.B."/>
            <person name="Priest M."/>
            <person name="Young S.K."/>
            <person name="Wortman J."/>
            <person name="Nusbaum C."/>
            <person name="Birren B."/>
        </authorList>
    </citation>
    <scope>NUCLEOTIDE SEQUENCE [LARGE SCALE GENOMIC DNA]</scope>
    <source>
        <strain evidence="5 6">CBS 43764</strain>
    </source>
</reference>
<dbReference type="GO" id="GO:0006913">
    <property type="term" value="P:nucleocytoplasmic transport"/>
    <property type="evidence" value="ECO:0007669"/>
    <property type="project" value="TreeGrafter"/>
</dbReference>
<feature type="compositionally biased region" description="Basic and acidic residues" evidence="4">
    <location>
        <begin position="292"/>
        <end position="320"/>
    </location>
</feature>
<feature type="compositionally biased region" description="Polar residues" evidence="4">
    <location>
        <begin position="154"/>
        <end position="170"/>
    </location>
</feature>
<dbReference type="GO" id="GO:0005634">
    <property type="term" value="C:nucleus"/>
    <property type="evidence" value="ECO:0007669"/>
    <property type="project" value="TreeGrafter"/>
</dbReference>
<dbReference type="Gene3D" id="3.80.10.10">
    <property type="entry name" value="Ribonuclease Inhibitor"/>
    <property type="match status" value="1"/>
</dbReference>
<feature type="compositionally biased region" description="Basic and acidic residues" evidence="4">
    <location>
        <begin position="350"/>
        <end position="369"/>
    </location>
</feature>
<keyword evidence="1" id="KW-0343">GTPase activation</keyword>
<dbReference type="GO" id="GO:0005096">
    <property type="term" value="F:GTPase activator activity"/>
    <property type="evidence" value="ECO:0007669"/>
    <property type="project" value="UniProtKB-KW"/>
</dbReference>
<dbReference type="PANTHER" id="PTHR24113">
    <property type="entry name" value="RAN GTPASE-ACTIVATING PROTEIN 1"/>
    <property type="match status" value="1"/>
</dbReference>
<feature type="compositionally biased region" description="Low complexity" evidence="4">
    <location>
        <begin position="1017"/>
        <end position="1030"/>
    </location>
</feature>
<dbReference type="VEuPathDB" id="FungiDB:PV09_05390"/>
<dbReference type="InterPro" id="IPR032675">
    <property type="entry name" value="LRR_dom_sf"/>
</dbReference>
<dbReference type="STRING" id="253628.A0A0D2AAN1"/>
<feature type="compositionally biased region" description="Low complexity" evidence="4">
    <location>
        <begin position="137"/>
        <end position="153"/>
    </location>
</feature>
<dbReference type="GO" id="GO:0048471">
    <property type="term" value="C:perinuclear region of cytoplasm"/>
    <property type="evidence" value="ECO:0007669"/>
    <property type="project" value="TreeGrafter"/>
</dbReference>
<evidence type="ECO:0000256" key="4">
    <source>
        <dbReference type="SAM" id="MobiDB-lite"/>
    </source>
</evidence>
<evidence type="ECO:0000256" key="3">
    <source>
        <dbReference type="ARBA" id="ARBA00022737"/>
    </source>
</evidence>